<protein>
    <submittedName>
        <fullName evidence="1">Uncharacterized protein</fullName>
    </submittedName>
</protein>
<proteinExistence type="predicted"/>
<reference evidence="1" key="1">
    <citation type="submission" date="2021-05" db="EMBL/GenBank/DDBJ databases">
        <title>Comparative genomics of three Colletotrichum scovillei strains and genetic complementation revealed genes involved fungal growth and virulence on chili pepper.</title>
        <authorList>
            <person name="Hsieh D.-K."/>
            <person name="Chuang S.-C."/>
            <person name="Chen C.-Y."/>
            <person name="Chao Y.-T."/>
            <person name="Lu M.-Y.J."/>
            <person name="Lee M.-H."/>
            <person name="Shih M.-C."/>
        </authorList>
    </citation>
    <scope>NUCLEOTIDE SEQUENCE</scope>
    <source>
        <strain evidence="1">Coll-153</strain>
    </source>
</reference>
<dbReference type="EMBL" id="JAESDN010000001">
    <property type="protein sequence ID" value="KAG7058738.1"/>
    <property type="molecule type" value="Genomic_DNA"/>
</dbReference>
<name>A0A9P7RK55_9PEZI</name>
<comment type="caution">
    <text evidence="1">The sequence shown here is derived from an EMBL/GenBank/DDBJ whole genome shotgun (WGS) entry which is preliminary data.</text>
</comment>
<sequence>MDSFQTDSKRKDNTQQIFTGLSNRIRAHSLSNTRLLAYLCFRNRRKLTTNSLKAAEAWQKIVTSLGY</sequence>
<dbReference type="AlphaFoldDB" id="A0A9P7RK55"/>
<accession>A0A9P7RK55</accession>
<gene>
    <name evidence="1" type="ORF">JMJ77_006109</name>
</gene>
<keyword evidence="2" id="KW-1185">Reference proteome</keyword>
<organism evidence="1 2">
    <name type="scientific">Colletotrichum scovillei</name>
    <dbReference type="NCBI Taxonomy" id="1209932"/>
    <lineage>
        <taxon>Eukaryota</taxon>
        <taxon>Fungi</taxon>
        <taxon>Dikarya</taxon>
        <taxon>Ascomycota</taxon>
        <taxon>Pezizomycotina</taxon>
        <taxon>Sordariomycetes</taxon>
        <taxon>Hypocreomycetidae</taxon>
        <taxon>Glomerellales</taxon>
        <taxon>Glomerellaceae</taxon>
        <taxon>Colletotrichum</taxon>
        <taxon>Colletotrichum acutatum species complex</taxon>
    </lineage>
</organism>
<dbReference type="Proteomes" id="UP000699042">
    <property type="component" value="Unassembled WGS sequence"/>
</dbReference>
<evidence type="ECO:0000313" key="1">
    <source>
        <dbReference type="EMBL" id="KAG7058738.1"/>
    </source>
</evidence>
<evidence type="ECO:0000313" key="2">
    <source>
        <dbReference type="Proteomes" id="UP000699042"/>
    </source>
</evidence>